<dbReference type="EC" id="3.1.2.-" evidence="2"/>
<dbReference type="AlphaFoldDB" id="A0A9W6CN46"/>
<dbReference type="GO" id="GO:0047617">
    <property type="term" value="F:fatty acyl-CoA hydrolase activity"/>
    <property type="evidence" value="ECO:0007669"/>
    <property type="project" value="TreeGrafter"/>
</dbReference>
<dbReference type="PANTHER" id="PTHR31793">
    <property type="entry name" value="4-HYDROXYBENZOYL-COA THIOESTERASE FAMILY MEMBER"/>
    <property type="match status" value="1"/>
</dbReference>
<dbReference type="SUPFAM" id="SSF54637">
    <property type="entry name" value="Thioesterase/thiol ester dehydrase-isomerase"/>
    <property type="match status" value="1"/>
</dbReference>
<keyword evidence="4" id="KW-1185">Reference proteome</keyword>
<sequence length="169" mass="19033">MLDRIDFEPVFFAPFVSSSMKVESNWIDYNGHLNVAYYTLIFDRALDEALCLLGLGPAYARGRGASFFTGESHIRYARELAPDSPVRVTMRLLDYDEKRLHLFQSLHHARDGWVSATSEQITLHVDLGSRRVVPFPDDVLERIATMRAAHAGLPPLDGVGRKVSMPSRS</sequence>
<accession>A0A9W6CN46</accession>
<evidence type="ECO:0000313" key="4">
    <source>
        <dbReference type="Proteomes" id="UP001245370"/>
    </source>
</evidence>
<protein>
    <submittedName>
        <fullName evidence="2">Acyl-CoA thioester hydrolase</fullName>
        <ecNumber evidence="2">3.1.2.-</ecNumber>
    </submittedName>
    <submittedName>
        <fullName evidence="1">Thioesterase</fullName>
    </submittedName>
</protein>
<dbReference type="Pfam" id="PF13279">
    <property type="entry name" value="4HBT_2"/>
    <property type="match status" value="1"/>
</dbReference>
<dbReference type="Proteomes" id="UP001245370">
    <property type="component" value="Unassembled WGS sequence"/>
</dbReference>
<evidence type="ECO:0000313" key="2">
    <source>
        <dbReference type="EMBL" id="MDR6333969.1"/>
    </source>
</evidence>
<reference evidence="1" key="1">
    <citation type="submission" date="2022-12" db="EMBL/GenBank/DDBJ databases">
        <title>Reference genome sequencing for broad-spectrum identification of bacterial and archaeal isolates by mass spectrometry.</title>
        <authorList>
            <person name="Sekiguchi Y."/>
            <person name="Tourlousse D.M."/>
        </authorList>
    </citation>
    <scope>NUCLEOTIDE SEQUENCE</scope>
    <source>
        <strain evidence="1">301</strain>
    </source>
</reference>
<dbReference type="GeneID" id="95763147"/>
<dbReference type="RefSeq" id="WP_169122655.1">
    <property type="nucleotide sequence ID" value="NZ_BSDO01000003.1"/>
</dbReference>
<comment type="caution">
    <text evidence="1">The sequence shown here is derived from an EMBL/GenBank/DDBJ whole genome shotgun (WGS) entry which is preliminary data.</text>
</comment>
<organism evidence="1 3">
    <name type="scientific">Xanthobacter flavus</name>
    <dbReference type="NCBI Taxonomy" id="281"/>
    <lineage>
        <taxon>Bacteria</taxon>
        <taxon>Pseudomonadati</taxon>
        <taxon>Pseudomonadota</taxon>
        <taxon>Alphaproteobacteria</taxon>
        <taxon>Hyphomicrobiales</taxon>
        <taxon>Xanthobacteraceae</taxon>
        <taxon>Xanthobacter</taxon>
    </lineage>
</organism>
<dbReference type="EMBL" id="JAVDPY010000004">
    <property type="protein sequence ID" value="MDR6333969.1"/>
    <property type="molecule type" value="Genomic_DNA"/>
</dbReference>
<gene>
    <name evidence="2" type="ORF">GGQ86_002445</name>
    <name evidence="1" type="ORF">XFLAVUS301_23590</name>
</gene>
<reference evidence="2 4" key="2">
    <citation type="submission" date="2023-07" db="EMBL/GenBank/DDBJ databases">
        <title>Genomic Encyclopedia of Type Strains, Phase IV (KMG-IV): sequencing the most valuable type-strain genomes for metagenomic binning, comparative biology and taxonomic classification.</title>
        <authorList>
            <person name="Goeker M."/>
        </authorList>
    </citation>
    <scope>NUCLEOTIDE SEQUENCE [LARGE SCALE GENOMIC DNA]</scope>
    <source>
        <strain evidence="2 4">DSM 338</strain>
    </source>
</reference>
<dbReference type="CDD" id="cd00586">
    <property type="entry name" value="4HBT"/>
    <property type="match status" value="1"/>
</dbReference>
<dbReference type="InterPro" id="IPR050563">
    <property type="entry name" value="4-hydroxybenzoyl-CoA_TE"/>
</dbReference>
<keyword evidence="2" id="KW-0378">Hydrolase</keyword>
<dbReference type="EMBL" id="BSDO01000003">
    <property type="protein sequence ID" value="GLI22685.1"/>
    <property type="molecule type" value="Genomic_DNA"/>
</dbReference>
<dbReference type="PANTHER" id="PTHR31793:SF2">
    <property type="entry name" value="BLR1345 PROTEIN"/>
    <property type="match status" value="1"/>
</dbReference>
<dbReference type="Gene3D" id="3.10.129.10">
    <property type="entry name" value="Hotdog Thioesterase"/>
    <property type="match status" value="1"/>
</dbReference>
<dbReference type="Proteomes" id="UP001144397">
    <property type="component" value="Unassembled WGS sequence"/>
</dbReference>
<evidence type="ECO:0000313" key="3">
    <source>
        <dbReference type="Proteomes" id="UP001144397"/>
    </source>
</evidence>
<name>A0A9W6CN46_XANFL</name>
<dbReference type="InterPro" id="IPR029069">
    <property type="entry name" value="HotDog_dom_sf"/>
</dbReference>
<proteinExistence type="predicted"/>
<evidence type="ECO:0000313" key="1">
    <source>
        <dbReference type="EMBL" id="GLI22685.1"/>
    </source>
</evidence>